<comment type="caution">
    <text evidence="5">The sequence shown here is derived from an EMBL/GenBank/DDBJ whole genome shotgun (WGS) entry which is preliminary data.</text>
</comment>
<dbReference type="InterPro" id="IPR036291">
    <property type="entry name" value="NAD(P)-bd_dom_sf"/>
</dbReference>
<dbReference type="InterPro" id="IPR048666">
    <property type="entry name" value="RedAm-like_C"/>
</dbReference>
<dbReference type="Pfam" id="PF03446">
    <property type="entry name" value="NAD_binding_2"/>
    <property type="match status" value="1"/>
</dbReference>
<gene>
    <name evidence="5" type="ORF">MB27_26285</name>
</gene>
<dbReference type="eggNOG" id="COG2084">
    <property type="taxonomic scope" value="Bacteria"/>
</dbReference>
<dbReference type="InterPro" id="IPR006115">
    <property type="entry name" value="6PGDH_NADP-bd"/>
</dbReference>
<proteinExistence type="inferred from homology"/>
<accession>A0A0A6UHE7</accession>
<dbReference type="OrthoDB" id="3185659at2"/>
<protein>
    <submittedName>
        <fullName evidence="5">Dehydrogenase</fullName>
    </submittedName>
</protein>
<dbReference type="InterPro" id="IPR013328">
    <property type="entry name" value="6PGD_dom2"/>
</dbReference>
<dbReference type="InterPro" id="IPR051265">
    <property type="entry name" value="HIBADH-related_NP60_sf"/>
</dbReference>
<evidence type="ECO:0000259" key="4">
    <source>
        <dbReference type="Pfam" id="PF21761"/>
    </source>
</evidence>
<evidence type="ECO:0000313" key="6">
    <source>
        <dbReference type="Proteomes" id="UP000054537"/>
    </source>
</evidence>
<feature type="domain" description="NADPH-dependent reductive aminase-like C-terminal" evidence="4">
    <location>
        <begin position="158"/>
        <end position="284"/>
    </location>
</feature>
<evidence type="ECO:0000313" key="5">
    <source>
        <dbReference type="EMBL" id="KHD74846.1"/>
    </source>
</evidence>
<dbReference type="GO" id="GO:0016491">
    <property type="term" value="F:oxidoreductase activity"/>
    <property type="evidence" value="ECO:0007669"/>
    <property type="project" value="UniProtKB-KW"/>
</dbReference>
<dbReference type="GO" id="GO:0050661">
    <property type="term" value="F:NADP binding"/>
    <property type="evidence" value="ECO:0007669"/>
    <property type="project" value="InterPro"/>
</dbReference>
<dbReference type="Pfam" id="PF21761">
    <property type="entry name" value="RedAm-like_C"/>
    <property type="match status" value="1"/>
</dbReference>
<comment type="similarity">
    <text evidence="1">Belongs to the HIBADH-related family.</text>
</comment>
<dbReference type="STRING" id="1869.MB27_26285"/>
<feature type="domain" description="6-phosphogluconate dehydrogenase NADP-binding" evidence="3">
    <location>
        <begin position="4"/>
        <end position="151"/>
    </location>
</feature>
<reference evidence="5 6" key="1">
    <citation type="submission" date="2014-10" db="EMBL/GenBank/DDBJ databases">
        <title>Draft genome sequence of Actinoplanes utahensis NRRL 12052.</title>
        <authorList>
            <person name="Velasco-Bucheli B."/>
            <person name="del Cerro C."/>
            <person name="Hormigo D."/>
            <person name="Garcia J.L."/>
            <person name="Acebal C."/>
            <person name="Arroyo M."/>
            <person name="de la Mata I."/>
        </authorList>
    </citation>
    <scope>NUCLEOTIDE SEQUENCE [LARGE SCALE GENOMIC DNA]</scope>
    <source>
        <strain evidence="5 6">NRRL 12052</strain>
    </source>
</reference>
<dbReference type="InterPro" id="IPR015815">
    <property type="entry name" value="HIBADH-related"/>
</dbReference>
<dbReference type="GO" id="GO:0003677">
    <property type="term" value="F:DNA binding"/>
    <property type="evidence" value="ECO:0007669"/>
    <property type="project" value="TreeGrafter"/>
</dbReference>
<dbReference type="PIRSF" id="PIRSF000103">
    <property type="entry name" value="HIBADH"/>
    <property type="match status" value="1"/>
</dbReference>
<evidence type="ECO:0000256" key="1">
    <source>
        <dbReference type="ARBA" id="ARBA00009080"/>
    </source>
</evidence>
<dbReference type="Proteomes" id="UP000054537">
    <property type="component" value="Unassembled WGS sequence"/>
</dbReference>
<dbReference type="AlphaFoldDB" id="A0A0A6UHE7"/>
<dbReference type="GO" id="GO:0031491">
    <property type="term" value="F:nucleosome binding"/>
    <property type="evidence" value="ECO:0007669"/>
    <property type="project" value="TreeGrafter"/>
</dbReference>
<dbReference type="SUPFAM" id="SSF51735">
    <property type="entry name" value="NAD(P)-binding Rossmann-fold domains"/>
    <property type="match status" value="1"/>
</dbReference>
<name>A0A0A6UHE7_ACTUT</name>
<organism evidence="5 6">
    <name type="scientific">Actinoplanes utahensis</name>
    <dbReference type="NCBI Taxonomy" id="1869"/>
    <lineage>
        <taxon>Bacteria</taxon>
        <taxon>Bacillati</taxon>
        <taxon>Actinomycetota</taxon>
        <taxon>Actinomycetes</taxon>
        <taxon>Micromonosporales</taxon>
        <taxon>Micromonosporaceae</taxon>
        <taxon>Actinoplanes</taxon>
    </lineage>
</organism>
<keyword evidence="6" id="KW-1185">Reference proteome</keyword>
<sequence>MTIFLGTGAMGAALTIAAVRDGGSAVVWNRSPQRAHALTRTPGVSAAEDPRDAVTAGDVIVTCLLDHASVHEVLDPLVADLAGRTVINMTTTTPNQSRELAAWAAAHDIAYLDGAIMAVPEMIGEPGSMIFYSGSPLVFGKHRKLLDRWGSSEFFGPDPGLAALSDMAMLTGMYAMIGGFLHGTAMVGAAGVPATAFARRQGPFLAAMAGQLAGYAATIDAADYTGAGQQSLRFTEAALSTLIESSADEGISTELIDPVRELVRRQIAAGFGDHGTARILEELRSSR</sequence>
<dbReference type="GO" id="GO:0140673">
    <property type="term" value="P:transcription elongation-coupled chromatin remodeling"/>
    <property type="evidence" value="ECO:0007669"/>
    <property type="project" value="TreeGrafter"/>
</dbReference>
<dbReference type="Gene3D" id="1.10.1040.10">
    <property type="entry name" value="N-(1-d-carboxylethyl)-l-norvaline Dehydrogenase, domain 2"/>
    <property type="match status" value="1"/>
</dbReference>
<dbReference type="Gene3D" id="3.40.50.720">
    <property type="entry name" value="NAD(P)-binding Rossmann-like Domain"/>
    <property type="match status" value="1"/>
</dbReference>
<evidence type="ECO:0000259" key="3">
    <source>
        <dbReference type="Pfam" id="PF03446"/>
    </source>
</evidence>
<dbReference type="GO" id="GO:0000785">
    <property type="term" value="C:chromatin"/>
    <property type="evidence" value="ECO:0007669"/>
    <property type="project" value="TreeGrafter"/>
</dbReference>
<dbReference type="PANTHER" id="PTHR43580:SF2">
    <property type="entry name" value="CYTOKINE-LIKE NUCLEAR FACTOR N-PAC"/>
    <property type="match status" value="1"/>
</dbReference>
<dbReference type="PANTHER" id="PTHR43580">
    <property type="entry name" value="OXIDOREDUCTASE GLYR1-RELATED"/>
    <property type="match status" value="1"/>
</dbReference>
<evidence type="ECO:0000256" key="2">
    <source>
        <dbReference type="ARBA" id="ARBA00023002"/>
    </source>
</evidence>
<dbReference type="EMBL" id="JRTT01000035">
    <property type="protein sequence ID" value="KHD74846.1"/>
    <property type="molecule type" value="Genomic_DNA"/>
</dbReference>
<keyword evidence="2" id="KW-0560">Oxidoreductase</keyword>
<dbReference type="RefSeq" id="WP_043528669.1">
    <property type="nucleotide sequence ID" value="NZ_BAABKU010000004.1"/>
</dbReference>